<dbReference type="PANTHER" id="PTHR30244">
    <property type="entry name" value="TRANSAMINASE"/>
    <property type="match status" value="1"/>
</dbReference>
<dbReference type="Proteomes" id="UP001260956">
    <property type="component" value="Unassembled WGS sequence"/>
</dbReference>
<evidence type="ECO:0000313" key="10">
    <source>
        <dbReference type="EMBL" id="OOL83335.1"/>
    </source>
</evidence>
<protein>
    <submittedName>
        <fullName evidence="9">Aminotransferase class I/II-fold pyridoxal phosphate-dependent enzyme</fullName>
    </submittedName>
    <submittedName>
        <fullName evidence="10">Pyridoxal phosphate-dependent aminotransferase</fullName>
    </submittedName>
</protein>
<comment type="cofactor">
    <cofactor evidence="1">
        <name>pyridoxal 5'-phosphate</name>
        <dbReference type="ChEBI" id="CHEBI:597326"/>
    </cofactor>
</comment>
<dbReference type="RefSeq" id="WP_002289364.1">
    <property type="nucleotide sequence ID" value="NZ_AP026655.1"/>
</dbReference>
<keyword evidence="2 10" id="KW-0032">Aminotransferase</keyword>
<dbReference type="Gene3D" id="3.40.640.10">
    <property type="entry name" value="Type I PLP-dependent aspartate aminotransferase-like (Major domain)"/>
    <property type="match status" value="1"/>
</dbReference>
<dbReference type="EMBL" id="MVGJ01000019">
    <property type="protein sequence ID" value="OOL83335.1"/>
    <property type="molecule type" value="Genomic_DNA"/>
</dbReference>
<feature type="active site" description="Proton acceptor" evidence="6">
    <location>
        <position position="204"/>
    </location>
</feature>
<dbReference type="SUPFAM" id="SSF53383">
    <property type="entry name" value="PLP-dependent transferases"/>
    <property type="match status" value="1"/>
</dbReference>
<evidence type="ECO:0000256" key="4">
    <source>
        <dbReference type="ARBA" id="ARBA00022898"/>
    </source>
</evidence>
<evidence type="ECO:0000256" key="2">
    <source>
        <dbReference type="ARBA" id="ARBA00022576"/>
    </source>
</evidence>
<evidence type="ECO:0000256" key="5">
    <source>
        <dbReference type="ARBA" id="ARBA00037999"/>
    </source>
</evidence>
<evidence type="ECO:0000256" key="8">
    <source>
        <dbReference type="RuleBase" id="RU004508"/>
    </source>
</evidence>
<dbReference type="Gene3D" id="3.90.1150.10">
    <property type="entry name" value="Aspartate Aminotransferase, domain 1"/>
    <property type="match status" value="1"/>
</dbReference>
<gene>
    <name evidence="10" type="ORF">B1P95_04495</name>
    <name evidence="9" type="ORF">P6Z85_07815</name>
</gene>
<evidence type="ECO:0000256" key="1">
    <source>
        <dbReference type="ARBA" id="ARBA00001933"/>
    </source>
</evidence>
<comment type="similarity">
    <text evidence="5 8">Belongs to the DegT/DnrJ/EryC1 family.</text>
</comment>
<dbReference type="AlphaFoldDB" id="A0A133CLD0"/>
<accession>A0A133CLD0</accession>
<proteinExistence type="inferred from homology"/>
<organism evidence="10 11">
    <name type="scientific">Enterococcus faecium</name>
    <name type="common">Streptococcus faecium</name>
    <dbReference type="NCBI Taxonomy" id="1352"/>
    <lineage>
        <taxon>Bacteria</taxon>
        <taxon>Bacillati</taxon>
        <taxon>Bacillota</taxon>
        <taxon>Bacilli</taxon>
        <taxon>Lactobacillales</taxon>
        <taxon>Enterococcaceae</taxon>
        <taxon>Enterococcus</taxon>
    </lineage>
</organism>
<keyword evidence="4 7" id="KW-0663">Pyridoxal phosphate</keyword>
<reference evidence="9" key="2">
    <citation type="submission" date="2023-03" db="EMBL/GenBank/DDBJ databases">
        <authorList>
            <person name="Shen W."/>
            <person name="Cai J."/>
        </authorList>
    </citation>
    <scope>NUCLEOTIDE SEQUENCE</scope>
    <source>
        <strain evidence="9">B1010-2</strain>
    </source>
</reference>
<dbReference type="InterPro" id="IPR000653">
    <property type="entry name" value="DegT/StrS_aminotransferase"/>
</dbReference>
<dbReference type="CDD" id="cd00616">
    <property type="entry name" value="AHBA_syn"/>
    <property type="match status" value="1"/>
</dbReference>
<dbReference type="InterPro" id="IPR015421">
    <property type="entry name" value="PyrdxlP-dep_Trfase_major"/>
</dbReference>
<feature type="modified residue" description="N6-(pyridoxal phosphate)lysine" evidence="7">
    <location>
        <position position="204"/>
    </location>
</feature>
<sequence length="393" mass="43787">MAIQLKLRKKELILNSRILLSSPHMGGTEEKYVAKAFKDNWIAPLGENVDKFEESITKYTGSKGGASALSSGTAAIHLALRLLNVGKNDIVFAPSFTFIATVNPILYQGAVPVFIDSEPNTWNMSPVALESALEEAERNNQLPKAIIVVNLYGQMADYERILAIANQFNVPVIEDAAESLGSTYKGISSGLFGTIGIYSFNGNKIITTSGGGALVSSDKKYVEHSRFLATQARDQAPYYQHSEIGYNYRLSNISAGIGRGQMEVLNDRVAKRREIFNRYKEAFSGIDRIEMMPEVDGMVPNRWLSTLTINDYNSIDQVVNVINKLNEKNIETRALWKPLHLQPVFQGVKMYYHDNNLSVSEKLFNSGLCLPSGSNMTDSEQEFVIDEFKKIFK</sequence>
<dbReference type="Proteomes" id="UP000191171">
    <property type="component" value="Unassembled WGS sequence"/>
</dbReference>
<dbReference type="GO" id="GO:0008483">
    <property type="term" value="F:transaminase activity"/>
    <property type="evidence" value="ECO:0007669"/>
    <property type="project" value="UniProtKB-KW"/>
</dbReference>
<dbReference type="Pfam" id="PF01041">
    <property type="entry name" value="DegT_DnrJ_EryC1"/>
    <property type="match status" value="1"/>
</dbReference>
<dbReference type="PANTHER" id="PTHR30244:SF34">
    <property type="entry name" value="DTDP-4-AMINO-4,6-DIDEOXYGALACTOSE TRANSAMINASE"/>
    <property type="match status" value="1"/>
</dbReference>
<evidence type="ECO:0000313" key="11">
    <source>
        <dbReference type="Proteomes" id="UP000191171"/>
    </source>
</evidence>
<dbReference type="FunFam" id="3.40.640.10:FF:000090">
    <property type="entry name" value="Pyridoxal phosphate-dependent aminotransferase"/>
    <property type="match status" value="1"/>
</dbReference>
<dbReference type="PIRSF" id="PIRSF000390">
    <property type="entry name" value="PLP_StrS"/>
    <property type="match status" value="1"/>
</dbReference>
<keyword evidence="3 10" id="KW-0808">Transferase</keyword>
<comment type="caution">
    <text evidence="10">The sequence shown here is derived from an EMBL/GenBank/DDBJ whole genome shotgun (WGS) entry which is preliminary data.</text>
</comment>
<dbReference type="GO" id="GO:0000271">
    <property type="term" value="P:polysaccharide biosynthetic process"/>
    <property type="evidence" value="ECO:0007669"/>
    <property type="project" value="TreeGrafter"/>
</dbReference>
<evidence type="ECO:0000256" key="3">
    <source>
        <dbReference type="ARBA" id="ARBA00022679"/>
    </source>
</evidence>
<evidence type="ECO:0000256" key="6">
    <source>
        <dbReference type="PIRSR" id="PIRSR000390-1"/>
    </source>
</evidence>
<evidence type="ECO:0000256" key="7">
    <source>
        <dbReference type="PIRSR" id="PIRSR000390-2"/>
    </source>
</evidence>
<dbReference type="GO" id="GO:0030170">
    <property type="term" value="F:pyridoxal phosphate binding"/>
    <property type="evidence" value="ECO:0007669"/>
    <property type="project" value="TreeGrafter"/>
</dbReference>
<dbReference type="EMBL" id="JARPTX010000022">
    <property type="protein sequence ID" value="MDT2370065.1"/>
    <property type="molecule type" value="Genomic_DNA"/>
</dbReference>
<name>A0A133CLD0_ENTFC</name>
<dbReference type="InterPro" id="IPR015422">
    <property type="entry name" value="PyrdxlP-dep_Trfase_small"/>
</dbReference>
<evidence type="ECO:0000313" key="9">
    <source>
        <dbReference type="EMBL" id="MDT2370065.1"/>
    </source>
</evidence>
<reference evidence="10 11" key="1">
    <citation type="submission" date="2017-02" db="EMBL/GenBank/DDBJ databases">
        <title>Clonality and virulence of isolates of VRE in Hematopoietic Stem Cell Transplanted (HSCT) patients.</title>
        <authorList>
            <person name="Marchi A.P."/>
            <person name="Martins R.C."/>
            <person name="Marie S.K."/>
            <person name="Levin A.S."/>
            <person name="Costa S.F."/>
        </authorList>
    </citation>
    <scope>NUCLEOTIDE SEQUENCE [LARGE SCALE GENOMIC DNA]</scope>
    <source>
        <strain evidence="10 11">LIM1759</strain>
    </source>
</reference>
<dbReference type="InterPro" id="IPR015424">
    <property type="entry name" value="PyrdxlP-dep_Trfase"/>
</dbReference>